<dbReference type="NCBIfam" id="TIGR00513">
    <property type="entry name" value="accA"/>
    <property type="match status" value="1"/>
</dbReference>
<keyword evidence="6 10" id="KW-0067">ATP-binding</keyword>
<dbReference type="NCBIfam" id="NF041504">
    <property type="entry name" value="AccA_sub"/>
    <property type="match status" value="1"/>
</dbReference>
<dbReference type="PANTHER" id="PTHR42853:SF3">
    <property type="entry name" value="ACETYL-COENZYME A CARBOXYLASE CARBOXYL TRANSFERASE SUBUNIT ALPHA, CHLOROPLASTIC"/>
    <property type="match status" value="1"/>
</dbReference>
<evidence type="ECO:0000256" key="5">
    <source>
        <dbReference type="ARBA" id="ARBA00022832"/>
    </source>
</evidence>
<keyword evidence="3 10" id="KW-0808">Transferase</keyword>
<comment type="similarity">
    <text evidence="10">Belongs to the AccA family.</text>
</comment>
<feature type="domain" description="CoA carboxyltransferase C-terminal" evidence="11">
    <location>
        <begin position="39"/>
        <end position="292"/>
    </location>
</feature>
<comment type="pathway">
    <text evidence="1 10">Lipid metabolism; malonyl-CoA biosynthesis; malonyl-CoA from acetyl-CoA: step 1/1.</text>
</comment>
<dbReference type="PANTHER" id="PTHR42853">
    <property type="entry name" value="ACETYL-COENZYME A CARBOXYLASE CARBOXYL TRANSFERASE SUBUNIT ALPHA"/>
    <property type="match status" value="1"/>
</dbReference>
<dbReference type="GO" id="GO:0016743">
    <property type="term" value="F:carboxyl- or carbamoyltransferase activity"/>
    <property type="evidence" value="ECO:0007669"/>
    <property type="project" value="UniProtKB-UniRule"/>
</dbReference>
<dbReference type="EC" id="2.1.3.15" evidence="10"/>
<protein>
    <recommendedName>
        <fullName evidence="10">Acetyl-coenzyme A carboxylase carboxyl transferase subunit alpha</fullName>
        <shortName evidence="10">ACCase subunit alpha</shortName>
        <shortName evidence="10">Acetyl-CoA carboxylase carboxyltransferase subunit alpha</shortName>
        <ecNumber evidence="10">2.1.3.15</ecNumber>
    </recommendedName>
</protein>
<dbReference type="GO" id="GO:0009317">
    <property type="term" value="C:acetyl-CoA carboxylase complex"/>
    <property type="evidence" value="ECO:0007669"/>
    <property type="project" value="InterPro"/>
</dbReference>
<keyword evidence="2 10" id="KW-0444">Lipid biosynthesis</keyword>
<dbReference type="Pfam" id="PF03255">
    <property type="entry name" value="ACCA"/>
    <property type="match status" value="1"/>
</dbReference>
<evidence type="ECO:0000313" key="13">
    <source>
        <dbReference type="Proteomes" id="UP000010847"/>
    </source>
</evidence>
<dbReference type="GO" id="GO:0005524">
    <property type="term" value="F:ATP binding"/>
    <property type="evidence" value="ECO:0007669"/>
    <property type="project" value="UniProtKB-KW"/>
</dbReference>
<dbReference type="PROSITE" id="PS50989">
    <property type="entry name" value="COA_CT_CTER"/>
    <property type="match status" value="1"/>
</dbReference>
<keyword evidence="8 10" id="KW-0275">Fatty acid biosynthesis</keyword>
<dbReference type="GO" id="GO:0003989">
    <property type="term" value="F:acetyl-CoA carboxylase activity"/>
    <property type="evidence" value="ECO:0007669"/>
    <property type="project" value="InterPro"/>
</dbReference>
<dbReference type="PRINTS" id="PR01069">
    <property type="entry name" value="ACCCTRFRASEA"/>
</dbReference>
<evidence type="ECO:0000256" key="2">
    <source>
        <dbReference type="ARBA" id="ARBA00022516"/>
    </source>
</evidence>
<dbReference type="InterPro" id="IPR001095">
    <property type="entry name" value="Acetyl_CoA_COase_a_su"/>
</dbReference>
<keyword evidence="4 10" id="KW-0547">Nucleotide-binding</keyword>
<evidence type="ECO:0000256" key="9">
    <source>
        <dbReference type="ARBA" id="ARBA00049152"/>
    </source>
</evidence>
<keyword evidence="7 10" id="KW-0443">Lipid metabolism</keyword>
<dbReference type="RefSeq" id="WP_006717948.1">
    <property type="nucleotide sequence ID" value="NZ_CP007032.1"/>
</dbReference>
<comment type="catalytic activity">
    <reaction evidence="9 10">
        <text>N(6)-carboxybiotinyl-L-lysyl-[protein] + acetyl-CoA = N(6)-biotinyl-L-lysyl-[protein] + malonyl-CoA</text>
        <dbReference type="Rhea" id="RHEA:54728"/>
        <dbReference type="Rhea" id="RHEA-COMP:10505"/>
        <dbReference type="Rhea" id="RHEA-COMP:10506"/>
        <dbReference type="ChEBI" id="CHEBI:57288"/>
        <dbReference type="ChEBI" id="CHEBI:57384"/>
        <dbReference type="ChEBI" id="CHEBI:83144"/>
        <dbReference type="ChEBI" id="CHEBI:83145"/>
        <dbReference type="EC" id="2.1.3.15"/>
    </reaction>
</comment>
<dbReference type="STRING" id="871968.DESME_05370"/>
<dbReference type="GO" id="GO:0006633">
    <property type="term" value="P:fatty acid biosynthetic process"/>
    <property type="evidence" value="ECO:0007669"/>
    <property type="project" value="UniProtKB-KW"/>
</dbReference>
<dbReference type="KEGG" id="dmt:DESME_05370"/>
<evidence type="ECO:0000256" key="1">
    <source>
        <dbReference type="ARBA" id="ARBA00004956"/>
    </source>
</evidence>
<organism evidence="12 13">
    <name type="scientific">Desulfitobacterium metallireducens DSM 15288</name>
    <dbReference type="NCBI Taxonomy" id="871968"/>
    <lineage>
        <taxon>Bacteria</taxon>
        <taxon>Bacillati</taxon>
        <taxon>Bacillota</taxon>
        <taxon>Clostridia</taxon>
        <taxon>Eubacteriales</taxon>
        <taxon>Desulfitobacteriaceae</taxon>
        <taxon>Desulfitobacterium</taxon>
    </lineage>
</organism>
<evidence type="ECO:0000256" key="4">
    <source>
        <dbReference type="ARBA" id="ARBA00022741"/>
    </source>
</evidence>
<comment type="subcellular location">
    <subcellularLocation>
        <location evidence="10">Cytoplasm</location>
    </subcellularLocation>
</comment>
<dbReference type="Gene3D" id="3.90.226.10">
    <property type="entry name" value="2-enoyl-CoA Hydratase, Chain A, domain 1"/>
    <property type="match status" value="1"/>
</dbReference>
<dbReference type="InterPro" id="IPR029045">
    <property type="entry name" value="ClpP/crotonase-like_dom_sf"/>
</dbReference>
<evidence type="ECO:0000256" key="6">
    <source>
        <dbReference type="ARBA" id="ARBA00022840"/>
    </source>
</evidence>
<name>W0E6N2_9FIRM</name>
<keyword evidence="13" id="KW-1185">Reference proteome</keyword>
<evidence type="ECO:0000256" key="7">
    <source>
        <dbReference type="ARBA" id="ARBA00023098"/>
    </source>
</evidence>
<gene>
    <name evidence="10" type="primary">accA</name>
    <name evidence="12" type="ORF">DESME_05370</name>
</gene>
<dbReference type="SUPFAM" id="SSF52096">
    <property type="entry name" value="ClpP/crotonase"/>
    <property type="match status" value="1"/>
</dbReference>
<dbReference type="EMBL" id="CP007032">
    <property type="protein sequence ID" value="AHF06555.1"/>
    <property type="molecule type" value="Genomic_DNA"/>
</dbReference>
<dbReference type="AlphaFoldDB" id="W0E6N2"/>
<dbReference type="HAMAP" id="MF_00823">
    <property type="entry name" value="AcetylCoA_CT_alpha"/>
    <property type="match status" value="1"/>
</dbReference>
<sequence length="360" mass="39919">MAQHFEFEKPILELEQKIAELQAFSREKEIDLTQEIFKLQHKLIRQRKEIYSHLEPWQKVQIARHAERPNFYDYAPLLFEDFIELKGDRFFADDHAIVGGIASFHGIPVTVVAHVKGKDTKENIQRNFGMPHPEGYRKAMRLMDQANKFNRPILTFIDTPGAACDLAAEERGQGEAIARCLEAMAGYGVPIISTVIGEGGSGGALALGVGNVVLMLENSFYSVIAPESCASILWKDPSKAKEAASSLKFTAQDLLSLGVADGILREPLGGAHKNVKKTADEIAKGIAQHLIKLREQSPEALKQQRYKKLRAIGQFEVRASQEATECSEVSEVSDMQELIGATEDAEGMKPAVTFQEEVLD</sequence>
<reference evidence="12 13" key="1">
    <citation type="submission" date="2013-12" db="EMBL/GenBank/DDBJ databases">
        <authorList>
            <consortium name="DOE Joint Genome Institute"/>
            <person name="Smidt H."/>
            <person name="Huntemann M."/>
            <person name="Han J."/>
            <person name="Chen A."/>
            <person name="Kyrpides N."/>
            <person name="Mavromatis K."/>
            <person name="Markowitz V."/>
            <person name="Palaniappan K."/>
            <person name="Ivanova N."/>
            <person name="Schaumberg A."/>
            <person name="Pati A."/>
            <person name="Liolios K."/>
            <person name="Nordberg H.P."/>
            <person name="Cantor M.N."/>
            <person name="Hua S.X."/>
            <person name="Woyke T."/>
        </authorList>
    </citation>
    <scope>NUCLEOTIDE SEQUENCE [LARGE SCALE GENOMIC DNA]</scope>
    <source>
        <strain evidence="13">DSM 15288</strain>
    </source>
</reference>
<dbReference type="InterPro" id="IPR011763">
    <property type="entry name" value="COA_CT_C"/>
</dbReference>
<comment type="subunit">
    <text evidence="10">Acetyl-CoA carboxylase is a heterohexamer composed of biotin carboxyl carrier protein (AccB), biotin carboxylase (AccC) and two subunits each of ACCase subunit alpha (AccA) and ACCase subunit beta (AccD).</text>
</comment>
<accession>W0E6N2</accession>
<keyword evidence="10" id="KW-0963">Cytoplasm</keyword>
<proteinExistence type="inferred from homology"/>
<keyword evidence="5 10" id="KW-0276">Fatty acid metabolism</keyword>
<evidence type="ECO:0000313" key="12">
    <source>
        <dbReference type="EMBL" id="AHF06555.1"/>
    </source>
</evidence>
<evidence type="ECO:0000256" key="3">
    <source>
        <dbReference type="ARBA" id="ARBA00022679"/>
    </source>
</evidence>
<dbReference type="UniPathway" id="UPA00655">
    <property type="reaction ID" value="UER00711"/>
</dbReference>
<dbReference type="Proteomes" id="UP000010847">
    <property type="component" value="Chromosome"/>
</dbReference>
<dbReference type="NCBIfam" id="NF004344">
    <property type="entry name" value="PRK05724.1"/>
    <property type="match status" value="1"/>
</dbReference>
<dbReference type="eggNOG" id="COG0825">
    <property type="taxonomic scope" value="Bacteria"/>
</dbReference>
<dbReference type="GO" id="GO:2001295">
    <property type="term" value="P:malonyl-CoA biosynthetic process"/>
    <property type="evidence" value="ECO:0007669"/>
    <property type="project" value="UniProtKB-UniRule"/>
</dbReference>
<comment type="function">
    <text evidence="10">Component of the acetyl coenzyme A carboxylase (ACC) complex. First, biotin carboxylase catalyzes the carboxylation of biotin on its carrier protein (BCCP) and then the CO(2) group is transferred by the carboxyltransferase to acetyl-CoA to form malonyl-CoA.</text>
</comment>
<evidence type="ECO:0000256" key="10">
    <source>
        <dbReference type="HAMAP-Rule" id="MF_00823"/>
    </source>
</evidence>
<evidence type="ECO:0000259" key="11">
    <source>
        <dbReference type="PROSITE" id="PS50989"/>
    </source>
</evidence>
<evidence type="ECO:0000256" key="8">
    <source>
        <dbReference type="ARBA" id="ARBA00023160"/>
    </source>
</evidence>
<dbReference type="OrthoDB" id="9808023at2"/>
<dbReference type="HOGENOM" id="CLU_015486_0_2_9"/>